<dbReference type="SFLD" id="SFLDG01129">
    <property type="entry name" value="C1.5:_HAD__Beta-PGM__Phosphata"/>
    <property type="match status" value="1"/>
</dbReference>
<evidence type="ECO:0000313" key="1">
    <source>
        <dbReference type="EMBL" id="SNZ15634.1"/>
    </source>
</evidence>
<keyword evidence="2" id="KW-1185">Reference proteome</keyword>
<dbReference type="InterPro" id="IPR006439">
    <property type="entry name" value="HAD-SF_hydro_IA"/>
</dbReference>
<dbReference type="InterPro" id="IPR023198">
    <property type="entry name" value="PGP-like_dom2"/>
</dbReference>
<dbReference type="InterPro" id="IPR011951">
    <property type="entry name" value="HAD-SF_hydro_IA_YjjG/PynA"/>
</dbReference>
<dbReference type="PANTHER" id="PTHR47478:SF1">
    <property type="entry name" value="PYRIMIDINE 5'-NUCLEOTIDASE YJJG"/>
    <property type="match status" value="1"/>
</dbReference>
<dbReference type="OrthoDB" id="9802350at2"/>
<protein>
    <submittedName>
        <fullName evidence="1">2-haloacid dehalogenase</fullName>
    </submittedName>
</protein>
<dbReference type="SFLD" id="SFLDS00003">
    <property type="entry name" value="Haloacid_Dehalogenase"/>
    <property type="match status" value="1"/>
</dbReference>
<accession>A0A285P1L8</accession>
<dbReference type="NCBIfam" id="TIGR01509">
    <property type="entry name" value="HAD-SF-IA-v3"/>
    <property type="match status" value="1"/>
</dbReference>
<dbReference type="Pfam" id="PF13419">
    <property type="entry name" value="HAD_2"/>
    <property type="match status" value="1"/>
</dbReference>
<name>A0A285P1L8_9BACI</name>
<dbReference type="InterPro" id="IPR052550">
    <property type="entry name" value="Pyrimidine_5'-ntase_YjjG"/>
</dbReference>
<dbReference type="InterPro" id="IPR023214">
    <property type="entry name" value="HAD_sf"/>
</dbReference>
<dbReference type="InterPro" id="IPR041492">
    <property type="entry name" value="HAD_2"/>
</dbReference>
<dbReference type="STRING" id="586416.GZ22_02580"/>
<evidence type="ECO:0000313" key="2">
    <source>
        <dbReference type="Proteomes" id="UP000219356"/>
    </source>
</evidence>
<proteinExistence type="predicted"/>
<dbReference type="SFLD" id="SFLDG01135">
    <property type="entry name" value="C1.5.6:_HAD__Beta-PGM__Phospha"/>
    <property type="match status" value="1"/>
</dbReference>
<sequence length="229" mass="25974">MKNYQALFFDVDNTILDFTKTEQEALPRLFQQHGLPIDEEAMTAYRTINKRLWSSFEKGEIDRDTVVQSRFREFSALYGRETNGAELDAAYRELLGKGTHMIVGAAEVLEELSKQYPLYIVTNGVSETQYRRLKATGLLPYFQAVFVSEDTGFQKPMAEFFDYVFDRVPDVSPSRSLIIGDSLAADIQGGHKAGMNTCWFNPGRLPNHLAIAPDYEITALEELKQLLAI</sequence>
<dbReference type="SUPFAM" id="SSF56784">
    <property type="entry name" value="HAD-like"/>
    <property type="match status" value="1"/>
</dbReference>
<dbReference type="InterPro" id="IPR036412">
    <property type="entry name" value="HAD-like_sf"/>
</dbReference>
<dbReference type="GO" id="GO:0008253">
    <property type="term" value="F:5'-nucleotidase activity"/>
    <property type="evidence" value="ECO:0007669"/>
    <property type="project" value="InterPro"/>
</dbReference>
<dbReference type="NCBIfam" id="TIGR01549">
    <property type="entry name" value="HAD-SF-IA-v1"/>
    <property type="match status" value="1"/>
</dbReference>
<gene>
    <name evidence="1" type="ORF">SAMN05421503_2685</name>
</gene>
<dbReference type="PANTHER" id="PTHR47478">
    <property type="match status" value="1"/>
</dbReference>
<dbReference type="EMBL" id="OBEK01000004">
    <property type="protein sequence ID" value="SNZ15634.1"/>
    <property type="molecule type" value="Genomic_DNA"/>
</dbReference>
<dbReference type="Gene3D" id="1.10.150.240">
    <property type="entry name" value="Putative phosphatase, domain 2"/>
    <property type="match status" value="1"/>
</dbReference>
<organism evidence="1 2">
    <name type="scientific">Terribacillus aidingensis</name>
    <dbReference type="NCBI Taxonomy" id="586416"/>
    <lineage>
        <taxon>Bacteria</taxon>
        <taxon>Bacillati</taxon>
        <taxon>Bacillota</taxon>
        <taxon>Bacilli</taxon>
        <taxon>Bacillales</taxon>
        <taxon>Bacillaceae</taxon>
        <taxon>Terribacillus</taxon>
    </lineage>
</organism>
<dbReference type="CDD" id="cd04305">
    <property type="entry name" value="HAD_Neu5Ac-Pase_like"/>
    <property type="match status" value="1"/>
</dbReference>
<dbReference type="Proteomes" id="UP000219356">
    <property type="component" value="Unassembled WGS sequence"/>
</dbReference>
<dbReference type="Gene3D" id="3.40.50.1000">
    <property type="entry name" value="HAD superfamily/HAD-like"/>
    <property type="match status" value="1"/>
</dbReference>
<reference evidence="2" key="1">
    <citation type="submission" date="2017-09" db="EMBL/GenBank/DDBJ databases">
        <authorList>
            <person name="Varghese N."/>
            <person name="Submissions S."/>
        </authorList>
    </citation>
    <scope>NUCLEOTIDE SEQUENCE [LARGE SCALE GENOMIC DNA]</scope>
    <source>
        <strain evidence="2">CGMCC 1.8913</strain>
    </source>
</reference>
<dbReference type="AlphaFoldDB" id="A0A285P1L8"/>
<dbReference type="NCBIfam" id="TIGR02254">
    <property type="entry name" value="YjjG_YfnB"/>
    <property type="match status" value="1"/>
</dbReference>
<dbReference type="RefSeq" id="WP_097042889.1">
    <property type="nucleotide sequence ID" value="NZ_OBEK01000004.1"/>
</dbReference>